<dbReference type="AlphaFoldDB" id="A0A0A7PID0"/>
<dbReference type="GO" id="GO:0008460">
    <property type="term" value="F:dTDP-glucose 4,6-dehydratase activity"/>
    <property type="evidence" value="ECO:0007669"/>
    <property type="project" value="UniProtKB-EC"/>
</dbReference>
<dbReference type="PANTHER" id="PTHR43318">
    <property type="entry name" value="UDP-N-ACETYLGLUCOSAMINE 4,6-DEHYDRATASE"/>
    <property type="match status" value="1"/>
</dbReference>
<dbReference type="CDD" id="cd05237">
    <property type="entry name" value="UDP_invert_4-6DH_SDR_e"/>
    <property type="match status" value="1"/>
</dbReference>
<comment type="similarity">
    <text evidence="1">Belongs to the polysaccharide synthase family.</text>
</comment>
<keyword evidence="2" id="KW-0812">Transmembrane</keyword>
<keyword evidence="2" id="KW-1133">Transmembrane helix</keyword>
<dbReference type="InterPro" id="IPR029063">
    <property type="entry name" value="SAM-dependent_MTases_sf"/>
</dbReference>
<keyword evidence="4" id="KW-0456">Lyase</keyword>
<feature type="transmembrane region" description="Helical" evidence="2">
    <location>
        <begin position="84"/>
        <end position="105"/>
    </location>
</feature>
<proteinExistence type="inferred from homology"/>
<accession>A0A0A7PID0</accession>
<dbReference type="STRING" id="1515612.SKP52_10490"/>
<dbReference type="Pfam" id="PF02719">
    <property type="entry name" value="Polysacc_synt_2"/>
    <property type="match status" value="1"/>
</dbReference>
<sequence>MVAIFSEKVLGLSRPIKRAIALAADALLCIISVHVAYYLRTNEWADLQGPMLYPAITAIFLALPIFAISGLYRAIFRYSGGAALLTIVKAVAIYAIPFAIVYTFIGIPPVPRTIGLIQPILLVLFVVGSRGIVSGWLGGIYLNAVAAADKPQTIIYGAGASGRQLASALQVSGQVRVVGFLDDDPTLWKATINGLNVHSPDKLAALTARHRITDVLLAINQATRAQRASIISRLKGSGLHIRTMPGVDQLARGIVSFGDLRDLDIEDLLGRAPIPPDVELLHKNVTGKVVMVTGAGGSIGSEICRQIARLAPDILLLVDASEYNLYAMHQELVREMESGLVNARSVVPLLANVRDRSRLDEIIGTWRPHTIYHAAAYKHVPLVEHNLLEGVTNNVFGTLNCALAAREHGVSAFVLISTDKAVRPTNVMGATKRLAEIILQALNADGLPTKFSMVRFGNVLGSSGSVVPLFRNQIAAGGPITITDREITRYFMTIPEAAQLVIQAGAMANGGDVFVLDMGEPVKIVDLARAMIELSGLSVRDESNGDGDIAIEYVGLRPGEKLYEELLIGNDPMPSAHPRILRANEPFIAWAELRVALEHLNAMIGERKSLAARELLRKLVVEFEQNGDLVDFVALRRDEGVVSG</sequence>
<keyword evidence="5" id="KW-1185">Reference proteome</keyword>
<dbReference type="InterPro" id="IPR036291">
    <property type="entry name" value="NAD(P)-bd_dom_sf"/>
</dbReference>
<dbReference type="InterPro" id="IPR003869">
    <property type="entry name" value="Polysac_CapD-like"/>
</dbReference>
<evidence type="ECO:0000313" key="5">
    <source>
        <dbReference type="Proteomes" id="UP000030907"/>
    </source>
</evidence>
<gene>
    <name evidence="4" type="primary">capD</name>
    <name evidence="4" type="ORF">SKP52_10490</name>
</gene>
<dbReference type="PANTHER" id="PTHR43318:SF1">
    <property type="entry name" value="POLYSACCHARIDE BIOSYNTHESIS PROTEIN EPSC-RELATED"/>
    <property type="match status" value="1"/>
</dbReference>
<dbReference type="Proteomes" id="UP000030907">
    <property type="component" value="Chromosome"/>
</dbReference>
<dbReference type="EMBL" id="CP009122">
    <property type="protein sequence ID" value="AJA09003.1"/>
    <property type="molecule type" value="Genomic_DNA"/>
</dbReference>
<protein>
    <submittedName>
        <fullName evidence="4">Polysaccharide biosynthesis protein</fullName>
        <ecNumber evidence="4">4.2.1.46</ecNumber>
    </submittedName>
</protein>
<dbReference type="SUPFAM" id="SSF51735">
    <property type="entry name" value="NAD(P)-binding Rossmann-fold domains"/>
    <property type="match status" value="1"/>
</dbReference>
<feature type="transmembrane region" description="Helical" evidence="2">
    <location>
        <begin position="20"/>
        <end position="39"/>
    </location>
</feature>
<dbReference type="SUPFAM" id="SSF53335">
    <property type="entry name" value="S-adenosyl-L-methionine-dependent methyltransferases"/>
    <property type="match status" value="1"/>
</dbReference>
<name>A0A0A7PID0_9SPHN</name>
<organism evidence="4 5">
    <name type="scientific">Sphingopyxis fribergensis</name>
    <dbReference type="NCBI Taxonomy" id="1515612"/>
    <lineage>
        <taxon>Bacteria</taxon>
        <taxon>Pseudomonadati</taxon>
        <taxon>Pseudomonadota</taxon>
        <taxon>Alphaproteobacteria</taxon>
        <taxon>Sphingomonadales</taxon>
        <taxon>Sphingomonadaceae</taxon>
        <taxon>Sphingopyxis</taxon>
    </lineage>
</organism>
<dbReference type="Gene3D" id="3.40.50.720">
    <property type="entry name" value="NAD(P)-binding Rossmann-like Domain"/>
    <property type="match status" value="2"/>
</dbReference>
<dbReference type="RefSeq" id="WP_039580615.1">
    <property type="nucleotide sequence ID" value="NZ_CP009122.1"/>
</dbReference>
<evidence type="ECO:0000256" key="1">
    <source>
        <dbReference type="ARBA" id="ARBA00007430"/>
    </source>
</evidence>
<feature type="transmembrane region" description="Helical" evidence="2">
    <location>
        <begin position="51"/>
        <end position="72"/>
    </location>
</feature>
<evidence type="ECO:0000313" key="4">
    <source>
        <dbReference type="EMBL" id="AJA09003.1"/>
    </source>
</evidence>
<feature type="domain" description="Polysaccharide biosynthesis protein CapD-like" evidence="3">
    <location>
        <begin position="290"/>
        <end position="583"/>
    </location>
</feature>
<dbReference type="KEGG" id="sphk:SKP52_10490"/>
<reference evidence="4 5" key="1">
    <citation type="journal article" date="2015" name="Int. J. Syst. Evol. Microbiol.">
        <title>Description of Sphingopyxis fribergensis sp. nov. - a soil bacterium with the ability to degrade styrene and phenylacetic acid.</title>
        <authorList>
            <person name="Oelschlagel M."/>
            <person name="Ruckert C."/>
            <person name="Kalinowski J."/>
            <person name="Schmidt G."/>
            <person name="Schlomann M."/>
            <person name="Tischler D."/>
        </authorList>
    </citation>
    <scope>NUCLEOTIDE SEQUENCE [LARGE SCALE GENOMIC DNA]</scope>
    <source>
        <strain evidence="4 5">Kp5.2</strain>
    </source>
</reference>
<evidence type="ECO:0000259" key="3">
    <source>
        <dbReference type="Pfam" id="PF02719"/>
    </source>
</evidence>
<feature type="transmembrane region" description="Helical" evidence="2">
    <location>
        <begin position="117"/>
        <end position="142"/>
    </location>
</feature>
<dbReference type="InterPro" id="IPR051203">
    <property type="entry name" value="Polysaccharide_Synthase-Rel"/>
</dbReference>
<evidence type="ECO:0000256" key="2">
    <source>
        <dbReference type="SAM" id="Phobius"/>
    </source>
</evidence>
<dbReference type="EC" id="4.2.1.46" evidence="4"/>
<keyword evidence="2" id="KW-0472">Membrane</keyword>
<dbReference type="HOGENOM" id="CLU_013560_6_0_5"/>